<dbReference type="SUPFAM" id="SSF116734">
    <property type="entry name" value="DNA methylase specificity domain"/>
    <property type="match status" value="2"/>
</dbReference>
<evidence type="ECO:0000256" key="2">
    <source>
        <dbReference type="ARBA" id="ARBA00022747"/>
    </source>
</evidence>
<dbReference type="RefSeq" id="WP_004619283.1">
    <property type="nucleotide sequence ID" value="NZ_CP119677.1"/>
</dbReference>
<dbReference type="Gene3D" id="3.90.220.20">
    <property type="entry name" value="DNA methylase specificity domains"/>
    <property type="match status" value="2"/>
</dbReference>
<keyword evidence="2" id="KW-0680">Restriction system</keyword>
<evidence type="ECO:0000313" key="6">
    <source>
        <dbReference type="EMBL" id="EGD47881.1"/>
    </source>
</evidence>
<dbReference type="STRING" id="588581.Cpap_2285"/>
<gene>
    <name evidence="6" type="ORF">Cpap_2285</name>
</gene>
<keyword evidence="3" id="KW-0238">DNA-binding</keyword>
<dbReference type="Proteomes" id="UP000003860">
    <property type="component" value="Unassembled WGS sequence"/>
</dbReference>
<reference evidence="6" key="1">
    <citation type="submission" date="2009-07" db="EMBL/GenBank/DDBJ databases">
        <authorList>
            <consortium name="US DOE Joint Genome Institute (JGI-PGF)"/>
            <person name="Lucas S."/>
            <person name="Copeland A."/>
            <person name="Lapidus A."/>
            <person name="Glavina del Rio T."/>
            <person name="Tice H."/>
            <person name="Bruce D."/>
            <person name="Goodwin L."/>
            <person name="Pitluck S."/>
            <person name="Larimer F."/>
            <person name="Land M.L."/>
            <person name="Mouttaki H."/>
            <person name="He Z."/>
            <person name="Zhou J."/>
            <person name="Hemme C.L."/>
        </authorList>
    </citation>
    <scope>NUCLEOTIDE SEQUENCE [LARGE SCALE GENOMIC DNA]</scope>
    <source>
        <strain evidence="6">DSM 2782</strain>
    </source>
</reference>
<name>F1TD14_9FIRM</name>
<dbReference type="PANTHER" id="PTHR43140">
    <property type="entry name" value="TYPE-1 RESTRICTION ENZYME ECOKI SPECIFICITY PROTEIN"/>
    <property type="match status" value="1"/>
</dbReference>
<evidence type="ECO:0000259" key="5">
    <source>
        <dbReference type="Pfam" id="PF01420"/>
    </source>
</evidence>
<dbReference type="InterPro" id="IPR051212">
    <property type="entry name" value="Type-I_RE_S_subunit"/>
</dbReference>
<dbReference type="AlphaFoldDB" id="F1TD14"/>
<dbReference type="eggNOG" id="COG0732">
    <property type="taxonomic scope" value="Bacteria"/>
</dbReference>
<protein>
    <submittedName>
        <fullName evidence="6">Restriction modification system DNA specificity domain</fullName>
    </submittedName>
</protein>
<proteinExistence type="inferred from homology"/>
<accession>F1TD14</accession>
<dbReference type="Pfam" id="PF01420">
    <property type="entry name" value="Methylase_S"/>
    <property type="match status" value="2"/>
</dbReference>
<organism evidence="6 7">
    <name type="scientific">Ruminiclostridium papyrosolvens DSM 2782</name>
    <dbReference type="NCBI Taxonomy" id="588581"/>
    <lineage>
        <taxon>Bacteria</taxon>
        <taxon>Bacillati</taxon>
        <taxon>Bacillota</taxon>
        <taxon>Clostridia</taxon>
        <taxon>Eubacteriales</taxon>
        <taxon>Oscillospiraceae</taxon>
        <taxon>Ruminiclostridium</taxon>
    </lineage>
</organism>
<evidence type="ECO:0000256" key="4">
    <source>
        <dbReference type="ARBA" id="ARBA00038652"/>
    </source>
</evidence>
<dbReference type="GO" id="GO:0009307">
    <property type="term" value="P:DNA restriction-modification system"/>
    <property type="evidence" value="ECO:0007669"/>
    <property type="project" value="UniProtKB-KW"/>
</dbReference>
<dbReference type="PANTHER" id="PTHR43140:SF1">
    <property type="entry name" value="TYPE I RESTRICTION ENZYME ECOKI SPECIFICITY SUBUNIT"/>
    <property type="match status" value="1"/>
</dbReference>
<dbReference type="InterPro" id="IPR044946">
    <property type="entry name" value="Restrct_endonuc_typeI_TRD_sf"/>
</dbReference>
<sequence>MIGRGELEGRYDTVFYRPEIVAFIDRLNHGKYPVYTVRDISLKVVDGPFGTQLKVEDYRSEGIPVIRVSDVKTGEIPDEGLVRISPDKQRELKRSRVLPGDVILTKAGAILGYSAVFPERLVEGNITSHSVTIRCKNNINPSYLKHILKSTIGNKQIYRWGNKSTRPELNTGEVKRILIPVPDLDIQNEIVALMDSAHVSRKSKENDAQQLLASIDNYVLSQLGIQLPQPKENTLAERTFFTPFKKVTGSRFDPKKYSKFYQDLFAAVESCALDKAELRVLITHQASGDWGLDTKEVTNPNDYTECTVIRATEFDNQYNLNLRNDRIKLRCINNRKLGRMDVQKGDLLIEKSGGSDDQPVGRIGIIDTDILGVGNIAYSNFVHKIRIRDDVDSRYIFQFLKTMHNNKLTDAMQSQTNGIRNLIMSEYLHQLIPLPLRSKQEEIAEHVADIRARAKSLQLEAAQEIEEAKAKVERMILGE</sequence>
<reference evidence="6" key="2">
    <citation type="submission" date="2011-01" db="EMBL/GenBank/DDBJ databases">
        <title>The Non-contiguous Finished genome of Clostridium papyrosolvens.</title>
        <authorList>
            <person name="Lucas S."/>
            <person name="Copeland A."/>
            <person name="Lapidus A."/>
            <person name="Cheng J.-F."/>
            <person name="Goodwin L."/>
            <person name="Pitluck S."/>
            <person name="Misra M."/>
            <person name="Chertkov O."/>
            <person name="Detter J.C."/>
            <person name="Han C."/>
            <person name="Tapia R."/>
            <person name="Land M."/>
            <person name="Hauser L."/>
            <person name="Kyrpides N."/>
            <person name="Ivanova N."/>
            <person name="Pagani I."/>
            <person name="Mouttaki H."/>
            <person name="He Z."/>
            <person name="Zhou J."/>
            <person name="Hemme C.L."/>
            <person name="Woyke T."/>
        </authorList>
    </citation>
    <scope>NUCLEOTIDE SEQUENCE [LARGE SCALE GENOMIC DNA]</scope>
    <source>
        <strain evidence="6">DSM 2782</strain>
    </source>
</reference>
<dbReference type="GO" id="GO:0003677">
    <property type="term" value="F:DNA binding"/>
    <property type="evidence" value="ECO:0007669"/>
    <property type="project" value="UniProtKB-KW"/>
</dbReference>
<feature type="domain" description="Type I restriction modification DNA specificity" evidence="5">
    <location>
        <begin position="337"/>
        <end position="452"/>
    </location>
</feature>
<dbReference type="CDD" id="cd16961">
    <property type="entry name" value="RMtype1_S_TRD-CR_like"/>
    <property type="match status" value="1"/>
</dbReference>
<comment type="similarity">
    <text evidence="1">Belongs to the type-I restriction system S methylase family.</text>
</comment>
<dbReference type="EMBL" id="ACXX02000006">
    <property type="protein sequence ID" value="EGD47881.1"/>
    <property type="molecule type" value="Genomic_DNA"/>
</dbReference>
<comment type="subunit">
    <text evidence="4">The methyltransferase is composed of M and S polypeptides.</text>
</comment>
<feature type="domain" description="Type I restriction modification DNA specificity" evidence="5">
    <location>
        <begin position="54"/>
        <end position="196"/>
    </location>
</feature>
<comment type="caution">
    <text evidence="6">The sequence shown here is derived from an EMBL/GenBank/DDBJ whole genome shotgun (WGS) entry which is preliminary data.</text>
</comment>
<evidence type="ECO:0000313" key="7">
    <source>
        <dbReference type="Proteomes" id="UP000003860"/>
    </source>
</evidence>
<evidence type="ECO:0000256" key="1">
    <source>
        <dbReference type="ARBA" id="ARBA00010923"/>
    </source>
</evidence>
<keyword evidence="7" id="KW-1185">Reference proteome</keyword>
<dbReference type="InterPro" id="IPR000055">
    <property type="entry name" value="Restrct_endonuc_typeI_TRD"/>
</dbReference>
<evidence type="ECO:0000256" key="3">
    <source>
        <dbReference type="ARBA" id="ARBA00023125"/>
    </source>
</evidence>